<dbReference type="EMBL" id="JAGTJR010000032">
    <property type="protein sequence ID" value="KAH7038953.1"/>
    <property type="molecule type" value="Genomic_DNA"/>
</dbReference>
<sequence length="224" mass="24345">MTPAARPGSSASCEPDTYQCRHRMTKEPTKAAMICTYFQHGNAQHRSRINPGSPNILLASLNPSSAVQTASAITKYEHVSTPSADPRFTYPSPRLRSTVGKHKPKNPGAVNKRLSSTIEKAAHPTSPFLARAPFTRDCRQPLQRLSPSPHLPPLFPRAGYTHVLDCHAAERGTCPPISHSRINPRSVSPVPVQWQAFAPGVTCVRKISLTALTWLIACSATARG</sequence>
<organism evidence="1 2">
    <name type="scientific">Macrophomina phaseolina</name>
    <dbReference type="NCBI Taxonomy" id="35725"/>
    <lineage>
        <taxon>Eukaryota</taxon>
        <taxon>Fungi</taxon>
        <taxon>Dikarya</taxon>
        <taxon>Ascomycota</taxon>
        <taxon>Pezizomycotina</taxon>
        <taxon>Dothideomycetes</taxon>
        <taxon>Dothideomycetes incertae sedis</taxon>
        <taxon>Botryosphaeriales</taxon>
        <taxon>Botryosphaeriaceae</taxon>
        <taxon>Macrophomina</taxon>
    </lineage>
</organism>
<accession>A0ABQ8G001</accession>
<protein>
    <submittedName>
        <fullName evidence="1">Uncharacterized protein</fullName>
    </submittedName>
</protein>
<evidence type="ECO:0000313" key="1">
    <source>
        <dbReference type="EMBL" id="KAH7038953.1"/>
    </source>
</evidence>
<gene>
    <name evidence="1" type="ORF">B0J12DRAFT_254697</name>
</gene>
<dbReference type="Proteomes" id="UP000774617">
    <property type="component" value="Unassembled WGS sequence"/>
</dbReference>
<name>A0ABQ8G001_9PEZI</name>
<reference evidence="1 2" key="1">
    <citation type="journal article" date="2021" name="Nat. Commun.">
        <title>Genetic determinants of endophytism in the Arabidopsis root mycobiome.</title>
        <authorList>
            <person name="Mesny F."/>
            <person name="Miyauchi S."/>
            <person name="Thiergart T."/>
            <person name="Pickel B."/>
            <person name="Atanasova L."/>
            <person name="Karlsson M."/>
            <person name="Huettel B."/>
            <person name="Barry K.W."/>
            <person name="Haridas S."/>
            <person name="Chen C."/>
            <person name="Bauer D."/>
            <person name="Andreopoulos W."/>
            <person name="Pangilinan J."/>
            <person name="LaButti K."/>
            <person name="Riley R."/>
            <person name="Lipzen A."/>
            <person name="Clum A."/>
            <person name="Drula E."/>
            <person name="Henrissat B."/>
            <person name="Kohler A."/>
            <person name="Grigoriev I.V."/>
            <person name="Martin F.M."/>
            <person name="Hacquard S."/>
        </authorList>
    </citation>
    <scope>NUCLEOTIDE SEQUENCE [LARGE SCALE GENOMIC DNA]</scope>
    <source>
        <strain evidence="1 2">MPI-SDFR-AT-0080</strain>
    </source>
</reference>
<proteinExistence type="predicted"/>
<evidence type="ECO:0000313" key="2">
    <source>
        <dbReference type="Proteomes" id="UP000774617"/>
    </source>
</evidence>
<comment type="caution">
    <text evidence="1">The sequence shown here is derived from an EMBL/GenBank/DDBJ whole genome shotgun (WGS) entry which is preliminary data.</text>
</comment>
<keyword evidence="2" id="KW-1185">Reference proteome</keyword>